<evidence type="ECO:0000313" key="2">
    <source>
        <dbReference type="EMBL" id="GJT91854.1"/>
    </source>
</evidence>
<keyword evidence="3" id="KW-1185">Reference proteome</keyword>
<organism evidence="2 3">
    <name type="scientific">Tanacetum coccineum</name>
    <dbReference type="NCBI Taxonomy" id="301880"/>
    <lineage>
        <taxon>Eukaryota</taxon>
        <taxon>Viridiplantae</taxon>
        <taxon>Streptophyta</taxon>
        <taxon>Embryophyta</taxon>
        <taxon>Tracheophyta</taxon>
        <taxon>Spermatophyta</taxon>
        <taxon>Magnoliopsida</taxon>
        <taxon>eudicotyledons</taxon>
        <taxon>Gunneridae</taxon>
        <taxon>Pentapetalae</taxon>
        <taxon>asterids</taxon>
        <taxon>campanulids</taxon>
        <taxon>Asterales</taxon>
        <taxon>Asteraceae</taxon>
        <taxon>Asteroideae</taxon>
        <taxon>Anthemideae</taxon>
        <taxon>Anthemidinae</taxon>
        <taxon>Tanacetum</taxon>
    </lineage>
</organism>
<protein>
    <submittedName>
        <fullName evidence="2">Uncharacterized protein</fullName>
    </submittedName>
</protein>
<sequence length="218" mass="24080">MVSCNPNKQKQTLPPLFSPPAPITNKPLFPPPAPITTKPLFSPFGNKPPLTKNPFSLKATSNAPAFVSQRRQAQSGGGEASRQKKKLADVQPASLLKENFLSEEAPSTSNGVQLFDEEQMKEMWALFESIEKDVNEYFPLPPNYVPKEMVGWLFILGNCGILREGFEATSSQSRKESSEVVESRTRLISELWELEVSDENGLASILECLTVSCSTFVS</sequence>
<evidence type="ECO:0000256" key="1">
    <source>
        <dbReference type="SAM" id="MobiDB-lite"/>
    </source>
</evidence>
<name>A0ABQ5HVN7_9ASTR</name>
<evidence type="ECO:0000313" key="3">
    <source>
        <dbReference type="Proteomes" id="UP001151760"/>
    </source>
</evidence>
<accession>A0ABQ5HVN7</accession>
<comment type="caution">
    <text evidence="2">The sequence shown here is derived from an EMBL/GenBank/DDBJ whole genome shotgun (WGS) entry which is preliminary data.</text>
</comment>
<reference evidence="2" key="2">
    <citation type="submission" date="2022-01" db="EMBL/GenBank/DDBJ databases">
        <authorList>
            <person name="Yamashiro T."/>
            <person name="Shiraishi A."/>
            <person name="Satake H."/>
            <person name="Nakayama K."/>
        </authorList>
    </citation>
    <scope>NUCLEOTIDE SEQUENCE</scope>
</reference>
<feature type="compositionally biased region" description="Polar residues" evidence="1">
    <location>
        <begin position="58"/>
        <end position="74"/>
    </location>
</feature>
<feature type="compositionally biased region" description="Polar residues" evidence="1">
    <location>
        <begin position="1"/>
        <end position="12"/>
    </location>
</feature>
<dbReference type="EMBL" id="BQNB010020056">
    <property type="protein sequence ID" value="GJT91854.1"/>
    <property type="molecule type" value="Genomic_DNA"/>
</dbReference>
<dbReference type="Proteomes" id="UP001151760">
    <property type="component" value="Unassembled WGS sequence"/>
</dbReference>
<gene>
    <name evidence="2" type="ORF">Tco_1080699</name>
</gene>
<reference evidence="2" key="1">
    <citation type="journal article" date="2022" name="Int. J. Mol. Sci.">
        <title>Draft Genome of Tanacetum Coccineum: Genomic Comparison of Closely Related Tanacetum-Family Plants.</title>
        <authorList>
            <person name="Yamashiro T."/>
            <person name="Shiraishi A."/>
            <person name="Nakayama K."/>
            <person name="Satake H."/>
        </authorList>
    </citation>
    <scope>NUCLEOTIDE SEQUENCE</scope>
</reference>
<feature type="compositionally biased region" description="Pro residues" evidence="1">
    <location>
        <begin position="16"/>
        <end position="34"/>
    </location>
</feature>
<feature type="region of interest" description="Disordered" evidence="1">
    <location>
        <begin position="1"/>
        <end position="87"/>
    </location>
</feature>
<proteinExistence type="predicted"/>